<dbReference type="Gene3D" id="3.40.50.10140">
    <property type="entry name" value="Toll/interleukin-1 receptor homology (TIR) domain"/>
    <property type="match status" value="1"/>
</dbReference>
<keyword evidence="3" id="KW-1185">Reference proteome</keyword>
<dbReference type="Proteomes" id="UP000289738">
    <property type="component" value="Chromosome A04"/>
</dbReference>
<reference evidence="2 3" key="1">
    <citation type="submission" date="2019-01" db="EMBL/GenBank/DDBJ databases">
        <title>Sequencing of cultivated peanut Arachis hypogaea provides insights into genome evolution and oil improvement.</title>
        <authorList>
            <person name="Chen X."/>
        </authorList>
    </citation>
    <scope>NUCLEOTIDE SEQUENCE [LARGE SCALE GENOMIC DNA]</scope>
    <source>
        <strain evidence="3">cv. Fuhuasheng</strain>
        <tissue evidence="2">Leaves</tissue>
    </source>
</reference>
<dbReference type="InterPro" id="IPR035897">
    <property type="entry name" value="Toll_tir_struct_dom_sf"/>
</dbReference>
<dbReference type="GO" id="GO:0007165">
    <property type="term" value="P:signal transduction"/>
    <property type="evidence" value="ECO:0007669"/>
    <property type="project" value="InterPro"/>
</dbReference>
<dbReference type="Pfam" id="PF01582">
    <property type="entry name" value="TIR"/>
    <property type="match status" value="1"/>
</dbReference>
<feature type="domain" description="TIR" evidence="1">
    <location>
        <begin position="79"/>
        <end position="146"/>
    </location>
</feature>
<proteinExistence type="predicted"/>
<dbReference type="InterPro" id="IPR000157">
    <property type="entry name" value="TIR_dom"/>
</dbReference>
<accession>A0A445DD00</accession>
<dbReference type="EMBL" id="SDMP01000004">
    <property type="protein sequence ID" value="RYR61032.1"/>
    <property type="molecule type" value="Genomic_DNA"/>
</dbReference>
<organism evidence="2 3">
    <name type="scientific">Arachis hypogaea</name>
    <name type="common">Peanut</name>
    <dbReference type="NCBI Taxonomy" id="3818"/>
    <lineage>
        <taxon>Eukaryota</taxon>
        <taxon>Viridiplantae</taxon>
        <taxon>Streptophyta</taxon>
        <taxon>Embryophyta</taxon>
        <taxon>Tracheophyta</taxon>
        <taxon>Spermatophyta</taxon>
        <taxon>Magnoliopsida</taxon>
        <taxon>eudicotyledons</taxon>
        <taxon>Gunneridae</taxon>
        <taxon>Pentapetalae</taxon>
        <taxon>rosids</taxon>
        <taxon>fabids</taxon>
        <taxon>Fabales</taxon>
        <taxon>Fabaceae</taxon>
        <taxon>Papilionoideae</taxon>
        <taxon>50 kb inversion clade</taxon>
        <taxon>dalbergioids sensu lato</taxon>
        <taxon>Dalbergieae</taxon>
        <taxon>Pterocarpus clade</taxon>
        <taxon>Arachis</taxon>
    </lineage>
</organism>
<protein>
    <recommendedName>
        <fullName evidence="1">TIR domain-containing protein</fullName>
    </recommendedName>
</protein>
<name>A0A445DD00_ARAHY</name>
<dbReference type="SUPFAM" id="SSF52200">
    <property type="entry name" value="Toll/Interleukin receptor TIR domain"/>
    <property type="match status" value="1"/>
</dbReference>
<sequence length="150" mass="17546">MEEVWEEGHNVIVDDGKGRKVMATATLKMKEDATPRFVGLQIYFQWRSEGRVMTVNESNGEAQIEMFLQRKEGEAMEVLAFECSNNLGLQIVAVFYHVKPCNVRHQIGAFEDAFKKHELRFGQESDRVRRWRNALTQVVIYSNWDSERFE</sequence>
<evidence type="ECO:0000259" key="1">
    <source>
        <dbReference type="Pfam" id="PF01582"/>
    </source>
</evidence>
<dbReference type="AlphaFoldDB" id="A0A445DD00"/>
<evidence type="ECO:0000313" key="3">
    <source>
        <dbReference type="Proteomes" id="UP000289738"/>
    </source>
</evidence>
<evidence type="ECO:0000313" key="2">
    <source>
        <dbReference type="EMBL" id="RYR61032.1"/>
    </source>
</evidence>
<gene>
    <name evidence="2" type="ORF">Ahy_A04g018131</name>
</gene>
<comment type="caution">
    <text evidence="2">The sequence shown here is derived from an EMBL/GenBank/DDBJ whole genome shotgun (WGS) entry which is preliminary data.</text>
</comment>